<feature type="compositionally biased region" description="Low complexity" evidence="1">
    <location>
        <begin position="422"/>
        <end position="436"/>
    </location>
</feature>
<feature type="compositionally biased region" description="Low complexity" evidence="1">
    <location>
        <begin position="100"/>
        <end position="109"/>
    </location>
</feature>
<feature type="compositionally biased region" description="Acidic residues" evidence="1">
    <location>
        <begin position="624"/>
        <end position="633"/>
    </location>
</feature>
<gene>
    <name evidence="2" type="ORF">EMPS_03469</name>
</gene>
<feature type="region of interest" description="Disordered" evidence="1">
    <location>
        <begin position="1"/>
        <end position="41"/>
    </location>
</feature>
<evidence type="ECO:0000256" key="1">
    <source>
        <dbReference type="SAM" id="MobiDB-lite"/>
    </source>
</evidence>
<evidence type="ECO:0000313" key="2">
    <source>
        <dbReference type="EMBL" id="GJJ71119.1"/>
    </source>
</evidence>
<feature type="compositionally biased region" description="Polar residues" evidence="1">
    <location>
        <begin position="1"/>
        <end position="15"/>
    </location>
</feature>
<feature type="region of interest" description="Disordered" evidence="1">
    <location>
        <begin position="588"/>
        <end position="661"/>
    </location>
</feature>
<feature type="compositionally biased region" description="Low complexity" evidence="1">
    <location>
        <begin position="500"/>
        <end position="512"/>
    </location>
</feature>
<dbReference type="Proteomes" id="UP000827284">
    <property type="component" value="Unassembled WGS sequence"/>
</dbReference>
<feature type="region of interest" description="Disordered" evidence="1">
    <location>
        <begin position="490"/>
        <end position="566"/>
    </location>
</feature>
<dbReference type="OrthoDB" id="2448966at2759"/>
<feature type="compositionally biased region" description="Low complexity" evidence="1">
    <location>
        <begin position="519"/>
        <end position="528"/>
    </location>
</feature>
<feature type="region of interest" description="Disordered" evidence="1">
    <location>
        <begin position="293"/>
        <end position="351"/>
    </location>
</feature>
<feature type="compositionally biased region" description="Polar residues" evidence="1">
    <location>
        <begin position="400"/>
        <end position="409"/>
    </location>
</feature>
<feature type="compositionally biased region" description="Polar residues" evidence="1">
    <location>
        <begin position="589"/>
        <end position="598"/>
    </location>
</feature>
<feature type="compositionally biased region" description="Low complexity" evidence="1">
    <location>
        <begin position="127"/>
        <end position="179"/>
    </location>
</feature>
<reference evidence="2" key="1">
    <citation type="submission" date="2021-11" db="EMBL/GenBank/DDBJ databases">
        <authorList>
            <person name="Herlambang A."/>
            <person name="Guo Y."/>
            <person name="Takashima Y."/>
            <person name="Nishizawa T."/>
        </authorList>
    </citation>
    <scope>NUCLEOTIDE SEQUENCE</scope>
    <source>
        <strain evidence="2">E1425</strain>
    </source>
</reference>
<protein>
    <submittedName>
        <fullName evidence="2">Uncharacterized protein</fullName>
    </submittedName>
</protein>
<proteinExistence type="predicted"/>
<comment type="caution">
    <text evidence="2">The sequence shown here is derived from an EMBL/GenBank/DDBJ whole genome shotgun (WGS) entry which is preliminary data.</text>
</comment>
<organism evidence="2 3">
    <name type="scientific">Entomortierella parvispora</name>
    <dbReference type="NCBI Taxonomy" id="205924"/>
    <lineage>
        <taxon>Eukaryota</taxon>
        <taxon>Fungi</taxon>
        <taxon>Fungi incertae sedis</taxon>
        <taxon>Mucoromycota</taxon>
        <taxon>Mortierellomycotina</taxon>
        <taxon>Mortierellomycetes</taxon>
        <taxon>Mortierellales</taxon>
        <taxon>Mortierellaceae</taxon>
        <taxon>Entomortierella</taxon>
    </lineage>
</organism>
<evidence type="ECO:0000313" key="3">
    <source>
        <dbReference type="Proteomes" id="UP000827284"/>
    </source>
</evidence>
<reference evidence="2" key="2">
    <citation type="journal article" date="2022" name="Microbiol. Resour. Announc.">
        <title>Whole-Genome Sequence of Entomortierella parvispora E1425, a Mucoromycotan Fungus Associated with Burkholderiaceae-Related Endosymbiotic Bacteria.</title>
        <authorList>
            <person name="Herlambang A."/>
            <person name="Guo Y."/>
            <person name="Takashima Y."/>
            <person name="Narisawa K."/>
            <person name="Ohta H."/>
            <person name="Nishizawa T."/>
        </authorList>
    </citation>
    <scope>NUCLEOTIDE SEQUENCE</scope>
    <source>
        <strain evidence="2">E1425</strain>
    </source>
</reference>
<name>A0A9P3H6U4_9FUNG</name>
<feature type="compositionally biased region" description="Basic and acidic residues" evidence="1">
    <location>
        <begin position="634"/>
        <end position="644"/>
    </location>
</feature>
<feature type="region of interest" description="Disordered" evidence="1">
    <location>
        <begin position="89"/>
        <end position="190"/>
    </location>
</feature>
<accession>A0A9P3H6U4</accession>
<dbReference type="EMBL" id="BQFW01000004">
    <property type="protein sequence ID" value="GJJ71119.1"/>
    <property type="molecule type" value="Genomic_DNA"/>
</dbReference>
<keyword evidence="3" id="KW-1185">Reference proteome</keyword>
<dbReference type="AlphaFoldDB" id="A0A9P3H6U4"/>
<feature type="region of interest" description="Disordered" evidence="1">
    <location>
        <begin position="378"/>
        <end position="449"/>
    </location>
</feature>
<feature type="compositionally biased region" description="Basic and acidic residues" evidence="1">
    <location>
        <begin position="599"/>
        <end position="613"/>
    </location>
</feature>
<sequence length="661" mass="71796">MQDTTPWTCTSGNNHNRGDSIVSDNNNDIDKETSTNGSGLDRFRASALLAEPSNDFLDNQPSTDPGQHFTSVRRFDRADAQRAALSFLQENSILQPSPSPSEDQQPTTTRSKATFTRITKPRFNAFGSPKLGPSASLLASGSRNNSISTSDSDSFRSYSPSLQEDSASTTTSSPTSSLSPSPPSSSPVWSLRLEEPQQRPSIYHAPAKAQVPSLSLSLSHSLLSPPSAVPSLSSASSYSSYSSSSCSSLSSLSCSPSPPTHCVFPMAEDRHGWWQQRPTPSDLLCAEEEMKSGKVSLVEPRQGTESGRLGSPEEKHPLLLQGATLGNLSESEGETSRDRSSETDSALGSDRVKDEIAGSCCSSSSNNNHNGDLGCSDCPLTPPQQQQPRLNSRGFEQVRPRTTLQNRTRAPSPPSVITGFCSISSKGTSASSGEPSPQDFLGEADLPYPLPSTLQERQARQRKRAEQLRQLKLREEREARESWRRIRRRGASFTAGIPPSNDNNNKNSTSNSAKGRPTSLLMSSSWSSNNQPQPIAAAAGTNHHLKRSPSTPVAKRGNAASAEKTSRRCVGFDLKRTKVFEYDAHEWSPCSTASTPASRQERDNGGEYYDLCRDGTLTSLTGSDSDENNDKDEQDFRTRDEGPRRYRRAATVYPGSKNFMT</sequence>